<sequence length="151" mass="17545">MTQEIPDTERLVLSMYVLTDGLARIARTYEQHVYLNDEGDPERFSPGHFILYSEGQDQALFAIEEQYTGIDWPYPEDRLPTSWTWHTRRVVHQDGAYKLVVEEEGQVASPDVVELLVRAQTWARRESNALAHQEAPHRMPHRSHRPLGPKL</sequence>
<evidence type="ECO:0000313" key="3">
    <source>
        <dbReference type="Proteomes" id="UP001500843"/>
    </source>
</evidence>
<evidence type="ECO:0000313" key="2">
    <source>
        <dbReference type="EMBL" id="GAA4707784.1"/>
    </source>
</evidence>
<feature type="compositionally biased region" description="Basic residues" evidence="1">
    <location>
        <begin position="138"/>
        <end position="151"/>
    </location>
</feature>
<reference evidence="3" key="1">
    <citation type="journal article" date="2019" name="Int. J. Syst. Evol. Microbiol.">
        <title>The Global Catalogue of Microorganisms (GCM) 10K type strain sequencing project: providing services to taxonomists for standard genome sequencing and annotation.</title>
        <authorList>
            <consortium name="The Broad Institute Genomics Platform"/>
            <consortium name="The Broad Institute Genome Sequencing Center for Infectious Disease"/>
            <person name="Wu L."/>
            <person name="Ma J."/>
        </authorList>
    </citation>
    <scope>NUCLEOTIDE SEQUENCE [LARGE SCALE GENOMIC DNA]</scope>
    <source>
        <strain evidence="3">JCM 17975</strain>
    </source>
</reference>
<dbReference type="EMBL" id="BAABHM010000013">
    <property type="protein sequence ID" value="GAA4707784.1"/>
    <property type="molecule type" value="Genomic_DNA"/>
</dbReference>
<dbReference type="Proteomes" id="UP001500843">
    <property type="component" value="Unassembled WGS sequence"/>
</dbReference>
<proteinExistence type="predicted"/>
<gene>
    <name evidence="2" type="ORF">GCM10023198_32860</name>
</gene>
<keyword evidence="3" id="KW-1185">Reference proteome</keyword>
<name>A0ABP8XHK2_9MICO</name>
<organism evidence="2 3">
    <name type="scientific">Promicromonospora umidemergens</name>
    <dbReference type="NCBI Taxonomy" id="629679"/>
    <lineage>
        <taxon>Bacteria</taxon>
        <taxon>Bacillati</taxon>
        <taxon>Actinomycetota</taxon>
        <taxon>Actinomycetes</taxon>
        <taxon>Micrococcales</taxon>
        <taxon>Promicromonosporaceae</taxon>
        <taxon>Promicromonospora</taxon>
    </lineage>
</organism>
<accession>A0ABP8XHK2</accession>
<evidence type="ECO:0008006" key="4">
    <source>
        <dbReference type="Google" id="ProtNLM"/>
    </source>
</evidence>
<feature type="region of interest" description="Disordered" evidence="1">
    <location>
        <begin position="130"/>
        <end position="151"/>
    </location>
</feature>
<evidence type="ECO:0000256" key="1">
    <source>
        <dbReference type="SAM" id="MobiDB-lite"/>
    </source>
</evidence>
<comment type="caution">
    <text evidence="2">The sequence shown here is derived from an EMBL/GenBank/DDBJ whole genome shotgun (WGS) entry which is preliminary data.</text>
</comment>
<protein>
    <recommendedName>
        <fullName evidence="4">Immunity protein 63 of polymorphic toxin system</fullName>
    </recommendedName>
</protein>